<dbReference type="Proteomes" id="UP000318801">
    <property type="component" value="Unassembled WGS sequence"/>
</dbReference>
<gene>
    <name evidence="4" type="ORF">FJU08_08645</name>
</gene>
<evidence type="ECO:0000313" key="5">
    <source>
        <dbReference type="Proteomes" id="UP000318801"/>
    </source>
</evidence>
<evidence type="ECO:0000256" key="2">
    <source>
        <dbReference type="ARBA" id="ARBA00008520"/>
    </source>
</evidence>
<dbReference type="OrthoDB" id="7317090at2"/>
<keyword evidence="3" id="KW-0574">Periplasm</keyword>
<reference evidence="4 5" key="1">
    <citation type="submission" date="2019-06" db="EMBL/GenBank/DDBJ databases">
        <authorList>
            <person name="Li M."/>
        </authorList>
    </citation>
    <scope>NUCLEOTIDE SEQUENCE [LARGE SCALE GENOMIC DNA]</scope>
    <source>
        <strain evidence="4 5">BGMRC2036</strain>
    </source>
</reference>
<comment type="similarity">
    <text evidence="2">Belongs to the bacterial solute-binding protein 1 family.</text>
</comment>
<accession>A0A506UEE0</accession>
<protein>
    <submittedName>
        <fullName evidence="4">Carbohydrate ABC transporter substrate-binding protein</fullName>
    </submittedName>
</protein>
<dbReference type="InterPro" id="IPR050490">
    <property type="entry name" value="Bact_solute-bd_prot1"/>
</dbReference>
<dbReference type="SUPFAM" id="SSF53850">
    <property type="entry name" value="Periplasmic binding protein-like II"/>
    <property type="match status" value="1"/>
</dbReference>
<evidence type="ECO:0000313" key="4">
    <source>
        <dbReference type="EMBL" id="TPW31796.1"/>
    </source>
</evidence>
<dbReference type="PANTHER" id="PTHR43649:SF11">
    <property type="entry name" value="ABC TRANSPORTER SUBSTRATE-BINDING PROTEIN YESO-RELATED"/>
    <property type="match status" value="1"/>
</dbReference>
<dbReference type="InterPro" id="IPR006059">
    <property type="entry name" value="SBP"/>
</dbReference>
<comment type="caution">
    <text evidence="4">The sequence shown here is derived from an EMBL/GenBank/DDBJ whole genome shotgun (WGS) entry which is preliminary data.</text>
</comment>
<dbReference type="RefSeq" id="WP_141148568.1">
    <property type="nucleotide sequence ID" value="NZ_VHLG01000003.1"/>
</dbReference>
<dbReference type="AlphaFoldDB" id="A0A506UEE0"/>
<dbReference type="InterPro" id="IPR006311">
    <property type="entry name" value="TAT_signal"/>
</dbReference>
<dbReference type="EMBL" id="VHLG01000003">
    <property type="protein sequence ID" value="TPW31796.1"/>
    <property type="molecule type" value="Genomic_DNA"/>
</dbReference>
<keyword evidence="5" id="KW-1185">Reference proteome</keyword>
<name>A0A506UEE0_9HYPH</name>
<evidence type="ECO:0000256" key="1">
    <source>
        <dbReference type="ARBA" id="ARBA00004418"/>
    </source>
</evidence>
<dbReference type="Gene3D" id="3.40.190.10">
    <property type="entry name" value="Periplasmic binding protein-like II"/>
    <property type="match status" value="2"/>
</dbReference>
<proteinExistence type="inferred from homology"/>
<organism evidence="4 5">
    <name type="scientific">Martelella alba</name>
    <dbReference type="NCBI Taxonomy" id="2590451"/>
    <lineage>
        <taxon>Bacteria</taxon>
        <taxon>Pseudomonadati</taxon>
        <taxon>Pseudomonadota</taxon>
        <taxon>Alphaproteobacteria</taxon>
        <taxon>Hyphomicrobiales</taxon>
        <taxon>Aurantimonadaceae</taxon>
        <taxon>Martelella</taxon>
    </lineage>
</organism>
<comment type="subcellular location">
    <subcellularLocation>
        <location evidence="1">Periplasm</location>
    </subcellularLocation>
</comment>
<evidence type="ECO:0000256" key="3">
    <source>
        <dbReference type="ARBA" id="ARBA00022764"/>
    </source>
</evidence>
<dbReference type="GO" id="GO:0042597">
    <property type="term" value="C:periplasmic space"/>
    <property type="evidence" value="ECO:0007669"/>
    <property type="project" value="UniProtKB-SubCell"/>
</dbReference>
<dbReference type="PANTHER" id="PTHR43649">
    <property type="entry name" value="ARABINOSE-BINDING PROTEIN-RELATED"/>
    <property type="match status" value="1"/>
</dbReference>
<dbReference type="PROSITE" id="PS51318">
    <property type="entry name" value="TAT"/>
    <property type="match status" value="1"/>
</dbReference>
<dbReference type="Pfam" id="PF13416">
    <property type="entry name" value="SBP_bac_8"/>
    <property type="match status" value="1"/>
</dbReference>
<sequence>MSNLVMNRRRFLGASAGLASMPLWAPGLGLAADAANIRMVWWGSEERARRTTDAVKAFEAANAGISVETESMGWDDYWTRLATQVAGGNAPDFMQMDYRYVSEYARRGAILPLDDYLGSVLKIEDFGKVNLDSCSVDGKLYGGNVGVNSFGTILDPQLWQDAGVEPPTYGTSWDEFTEKCKAYSAATKAKAKYATADASGSENLFEGWLRENGKALYTGDGEIGYDADDAAKWFTYWADMRKAKACVPADIQGLYKNSIETSPLTLGYSASDFAFSNQFVGFQKLNQPTLEITAQPVTPDGKPAHYLKPSQMFSIYTKSKVPEQTAMLINFLIADPAGALILGVERGVPASPAIREALMPTLDAPSAKAVQFISDLSPYVGDLPPAPPQGAGEMNAVLIRISQEVAFEASSPEDAGKALVAEAQSVLKRG</sequence>